<protein>
    <submittedName>
        <fullName evidence="1">Predicted dithiol-disulfide oxidoreductase, DUF899 family</fullName>
    </submittedName>
</protein>
<dbReference type="Gene3D" id="3.40.30.10">
    <property type="entry name" value="Glutaredoxin"/>
    <property type="match status" value="1"/>
</dbReference>
<evidence type="ECO:0000313" key="1">
    <source>
        <dbReference type="EMBL" id="SOB91520.1"/>
    </source>
</evidence>
<organism evidence="1 2">
    <name type="scientific">Thalassospira xiamenensis</name>
    <dbReference type="NCBI Taxonomy" id="220697"/>
    <lineage>
        <taxon>Bacteria</taxon>
        <taxon>Pseudomonadati</taxon>
        <taxon>Pseudomonadota</taxon>
        <taxon>Alphaproteobacteria</taxon>
        <taxon>Rhodospirillales</taxon>
        <taxon>Thalassospiraceae</taxon>
        <taxon>Thalassospira</taxon>
    </lineage>
</organism>
<name>A0A285RBR7_9PROT</name>
<dbReference type="EMBL" id="OBMM01000001">
    <property type="protein sequence ID" value="SOB91520.1"/>
    <property type="molecule type" value="Genomic_DNA"/>
</dbReference>
<dbReference type="Proteomes" id="UP000219068">
    <property type="component" value="Unassembled WGS sequence"/>
</dbReference>
<gene>
    <name evidence="1" type="ORF">SAMN05428964_101421</name>
</gene>
<dbReference type="RefSeq" id="WP_249277966.1">
    <property type="nucleotide sequence ID" value="NZ_OBMM01000001.1"/>
</dbReference>
<proteinExistence type="predicted"/>
<dbReference type="InterPro" id="IPR036249">
    <property type="entry name" value="Thioredoxin-like_sf"/>
</dbReference>
<dbReference type="SUPFAM" id="SSF52833">
    <property type="entry name" value="Thioredoxin-like"/>
    <property type="match status" value="1"/>
</dbReference>
<dbReference type="Pfam" id="PF05988">
    <property type="entry name" value="DUF899"/>
    <property type="match status" value="1"/>
</dbReference>
<evidence type="ECO:0000313" key="2">
    <source>
        <dbReference type="Proteomes" id="UP000219068"/>
    </source>
</evidence>
<sequence length="271" mass="31552">MTNAKMISKPNTENLRIVSRNEWLSERKALLVREKELTRLGDEIAEARRELPYVRIDKNYVFDTIDGKRSLADLFNGRSQLLVQHFMFGPDWEQGCPSCSFMADHMDGITVHMAQRDVTFTAVSRAPLANIERFRARMGWKFNWVSSHESDFNYDFHVSFTPEETAKGEIHYNYGKWPYAFEEWPGLSAFIKNDCGEVFHTYSTYGRGVDAMMGTYRLLDLMPKGRDEKDVPNKMEWVRHHDLYKMATMKTETETDSVEGLFDSVKKTACH</sequence>
<reference evidence="1 2" key="1">
    <citation type="submission" date="2017-08" db="EMBL/GenBank/DDBJ databases">
        <authorList>
            <person name="de Groot N.N."/>
        </authorList>
    </citation>
    <scope>NUCLEOTIDE SEQUENCE [LARGE SCALE GENOMIC DNA]</scope>
    <source>
        <strain evidence="1 2">USBA 78</strain>
    </source>
</reference>
<dbReference type="AlphaFoldDB" id="A0A285RBR7"/>
<dbReference type="InterPro" id="IPR010296">
    <property type="entry name" value="DUF899_thioredox"/>
</dbReference>
<accession>A0A285RBR7</accession>